<sequence>MEKKLRFRVFIGFILSLFIISNLGWECLAFDGINSRNITVEEGLSQATVETILQDKKGYIWIGTNDGLNRYNGYSFEVFREDKNDKNSIANNYILALEEDKDGNIWVGTIKGLSKISSDYKTITNYFDSEEDGNLSHYKIGGILVLDDGTILVGTSDGMNIYNKYSDSFERIYNNGELSNEDIYSLDQDEEGNIWVGTANGLNKISKGSLEVQQYYHDDNRNSIGENSIYKVYCDKDGIVWIGTLTKGASRIDTKTGEIKNFFEESWGLKQVPGEHIRDFYRDSNNILWISTSNGLVRYDEESDKMDLYKKKIYDKRSLADDNVFTVIEDRGGMMWVGTYGGLSVFDSANTIIHYKHDPFNDKTINDNMIQGIYEDNDGYLWVGTNSKGVNILDRNRNKVASISTLDNSFIGSDRINDITGYDKFIFLGTSNGLNVIDKDTGTIKIYNEDQGLNATNIKTLFIDDKKCLWIGTIDGFYVFNIDTGNITDINSMLLKDNIGDEYGSAIFQDSEGFYWIGYFLNGGLVQINPNTGEVKNYKYDSNDPNSIIDNSIRVITEDENGFMWIGTSGGLCKFDKSTEKFTNYTTTQGLANNTVYGILIDDYNNPWVSTNGGISLYNVYDDRFINLNITDGLQSNEFNGEAYLKTKNGEFFFGGINGMNSFYPKDIDQKCISFKVMFDKFSVNGVRVEEINDKKFRYDENNIGIQVFLPEYKNSKNIRYYYKLEGADEEWRVMEGTEVMFSNLAPGNYTFRVKAIDSKGRLNEENSLKFRIGNVPWLSFPAIICYIVAIIFLVRRQKIKVKELDALVDARTKELRNEMMKNNELFERVIKLEKNKNSYFINLSHELRTPLNVLHTSEQLITKLNNDKKIDNERLEHYMSIVRRNNKRLLTLINNLIDISKIENEKYILNKKDNDIVYLVEEAALSLKDYVESKNITFIIDPQIEEKIIKCDAVEIERCIVNLISNATKFTMDGGTITVIIEDLGDVVKIKVKDTGIGIPEKFHDLIFNRFSQVVDNNSEIKGGSGLGLTITKQIINLHNGEIYVESKCGVGSTFIIELPSE</sequence>
<dbReference type="CDD" id="cd00063">
    <property type="entry name" value="FN3"/>
    <property type="match status" value="1"/>
</dbReference>
<gene>
    <name evidence="10" type="ORF">SAMN04487885_1281</name>
</gene>
<dbReference type="EC" id="2.7.13.3" evidence="3"/>
<dbReference type="STRING" id="1529.SAMN04487885_1281"/>
<evidence type="ECO:0000313" key="11">
    <source>
        <dbReference type="Proteomes" id="UP000182135"/>
    </source>
</evidence>
<dbReference type="Proteomes" id="UP000182135">
    <property type="component" value="Unassembled WGS sequence"/>
</dbReference>
<keyword evidence="11" id="KW-1185">Reference proteome</keyword>
<evidence type="ECO:0000313" key="10">
    <source>
        <dbReference type="EMBL" id="SFG13328.1"/>
    </source>
</evidence>
<reference evidence="10 11" key="1">
    <citation type="submission" date="2016-10" db="EMBL/GenBank/DDBJ databases">
        <authorList>
            <person name="de Groot N.N."/>
        </authorList>
    </citation>
    <scope>NUCLEOTIDE SEQUENCE [LARGE SCALE GENOMIC DNA]</scope>
    <source>
        <strain evidence="10 11">NLAE-zl-G419</strain>
    </source>
</reference>
<dbReference type="InterPro" id="IPR004358">
    <property type="entry name" value="Sig_transdc_His_kin-like_C"/>
</dbReference>
<evidence type="ECO:0000256" key="4">
    <source>
        <dbReference type="ARBA" id="ARBA00022553"/>
    </source>
</evidence>
<dbReference type="EMBL" id="FOOE01000028">
    <property type="protein sequence ID" value="SFG13328.1"/>
    <property type="molecule type" value="Genomic_DNA"/>
</dbReference>
<dbReference type="PROSITE" id="PS50109">
    <property type="entry name" value="HIS_KIN"/>
    <property type="match status" value="1"/>
</dbReference>
<dbReference type="InterPro" id="IPR003961">
    <property type="entry name" value="FN3_dom"/>
</dbReference>
<dbReference type="SMART" id="SM00387">
    <property type="entry name" value="HATPase_c"/>
    <property type="match status" value="1"/>
</dbReference>
<keyword evidence="8" id="KW-0812">Transmembrane</keyword>
<dbReference type="SMART" id="SM00388">
    <property type="entry name" value="HisKA"/>
    <property type="match status" value="1"/>
</dbReference>
<dbReference type="GO" id="GO:0016020">
    <property type="term" value="C:membrane"/>
    <property type="evidence" value="ECO:0007669"/>
    <property type="project" value="UniProtKB-SubCell"/>
</dbReference>
<dbReference type="Gene3D" id="3.30.565.10">
    <property type="entry name" value="Histidine kinase-like ATPase, C-terminal domain"/>
    <property type="match status" value="1"/>
</dbReference>
<dbReference type="InterPro" id="IPR015943">
    <property type="entry name" value="WD40/YVTN_repeat-like_dom_sf"/>
</dbReference>
<dbReference type="PANTHER" id="PTHR43547:SF2">
    <property type="entry name" value="HYBRID SIGNAL TRANSDUCTION HISTIDINE KINASE C"/>
    <property type="match status" value="1"/>
</dbReference>
<evidence type="ECO:0000256" key="5">
    <source>
        <dbReference type="ARBA" id="ARBA00022679"/>
    </source>
</evidence>
<comment type="catalytic activity">
    <reaction evidence="1">
        <text>ATP + protein L-histidine = ADP + protein N-phospho-L-histidine.</text>
        <dbReference type="EC" id="2.7.13.3"/>
    </reaction>
</comment>
<protein>
    <recommendedName>
        <fullName evidence="3">histidine kinase</fullName>
        <ecNumber evidence="3">2.7.13.3</ecNumber>
    </recommendedName>
</protein>
<dbReference type="Pfam" id="PF00512">
    <property type="entry name" value="HisKA"/>
    <property type="match status" value="1"/>
</dbReference>
<dbReference type="OrthoDB" id="9813394at2"/>
<dbReference type="SUPFAM" id="SSF63829">
    <property type="entry name" value="Calcium-dependent phosphotriesterase"/>
    <property type="match status" value="3"/>
</dbReference>
<keyword evidence="7" id="KW-0902">Two-component regulatory system</keyword>
<dbReference type="eggNOG" id="COG2205">
    <property type="taxonomic scope" value="Bacteria"/>
</dbReference>
<dbReference type="Pfam" id="PF07494">
    <property type="entry name" value="Reg_prop"/>
    <property type="match status" value="8"/>
</dbReference>
<dbReference type="RefSeq" id="WP_074846327.1">
    <property type="nucleotide sequence ID" value="NZ_FOOE01000028.1"/>
</dbReference>
<feature type="domain" description="Histidine kinase" evidence="9">
    <location>
        <begin position="843"/>
        <end position="1063"/>
    </location>
</feature>
<keyword evidence="6 10" id="KW-0418">Kinase</keyword>
<keyword evidence="5" id="KW-0808">Transferase</keyword>
<accession>A0A1I2PB27</accession>
<dbReference type="eggNOG" id="COG3292">
    <property type="taxonomic scope" value="Bacteria"/>
</dbReference>
<dbReference type="Pfam" id="PF02518">
    <property type="entry name" value="HATPase_c"/>
    <property type="match status" value="1"/>
</dbReference>
<evidence type="ECO:0000256" key="2">
    <source>
        <dbReference type="ARBA" id="ARBA00004370"/>
    </source>
</evidence>
<dbReference type="InterPro" id="IPR011123">
    <property type="entry name" value="Y_Y_Y"/>
</dbReference>
<dbReference type="Gene3D" id="2.60.40.10">
    <property type="entry name" value="Immunoglobulins"/>
    <property type="match status" value="1"/>
</dbReference>
<keyword evidence="8" id="KW-1133">Transmembrane helix</keyword>
<dbReference type="SUPFAM" id="SSF55874">
    <property type="entry name" value="ATPase domain of HSP90 chaperone/DNA topoisomerase II/histidine kinase"/>
    <property type="match status" value="1"/>
</dbReference>
<name>A0A1I2PB27_9CLOT</name>
<evidence type="ECO:0000256" key="8">
    <source>
        <dbReference type="SAM" id="Phobius"/>
    </source>
</evidence>
<dbReference type="AlphaFoldDB" id="A0A1I2PB27"/>
<dbReference type="InterPro" id="IPR003661">
    <property type="entry name" value="HisK_dim/P_dom"/>
</dbReference>
<dbReference type="InterPro" id="IPR036890">
    <property type="entry name" value="HATPase_C_sf"/>
</dbReference>
<evidence type="ECO:0000259" key="9">
    <source>
        <dbReference type="PROSITE" id="PS50109"/>
    </source>
</evidence>
<keyword evidence="4" id="KW-0597">Phosphoprotein</keyword>
<proteinExistence type="predicted"/>
<dbReference type="PANTHER" id="PTHR43547">
    <property type="entry name" value="TWO-COMPONENT HISTIDINE KINASE"/>
    <property type="match status" value="1"/>
</dbReference>
<keyword evidence="8" id="KW-0472">Membrane</keyword>
<dbReference type="PRINTS" id="PR00344">
    <property type="entry name" value="BCTRLSENSOR"/>
</dbReference>
<dbReference type="InterPro" id="IPR011110">
    <property type="entry name" value="Reg_prop"/>
</dbReference>
<dbReference type="InterPro" id="IPR013783">
    <property type="entry name" value="Ig-like_fold"/>
</dbReference>
<organism evidence="10 11">
    <name type="scientific">Clostridium cadaveris</name>
    <dbReference type="NCBI Taxonomy" id="1529"/>
    <lineage>
        <taxon>Bacteria</taxon>
        <taxon>Bacillati</taxon>
        <taxon>Bacillota</taxon>
        <taxon>Clostridia</taxon>
        <taxon>Eubacteriales</taxon>
        <taxon>Clostridiaceae</taxon>
        <taxon>Clostridium</taxon>
    </lineage>
</organism>
<dbReference type="CDD" id="cd00082">
    <property type="entry name" value="HisKA"/>
    <property type="match status" value="1"/>
</dbReference>
<dbReference type="Gene3D" id="1.10.287.130">
    <property type="match status" value="1"/>
</dbReference>
<comment type="subcellular location">
    <subcellularLocation>
        <location evidence="2">Membrane</location>
    </subcellularLocation>
</comment>
<dbReference type="Gene3D" id="2.130.10.10">
    <property type="entry name" value="YVTN repeat-like/Quinoprotein amine dehydrogenase"/>
    <property type="match status" value="2"/>
</dbReference>
<dbReference type="InterPro" id="IPR005467">
    <property type="entry name" value="His_kinase_dom"/>
</dbReference>
<evidence type="ECO:0000256" key="6">
    <source>
        <dbReference type="ARBA" id="ARBA00022777"/>
    </source>
</evidence>
<dbReference type="InterPro" id="IPR036097">
    <property type="entry name" value="HisK_dim/P_sf"/>
</dbReference>
<evidence type="ECO:0000256" key="3">
    <source>
        <dbReference type="ARBA" id="ARBA00012438"/>
    </source>
</evidence>
<evidence type="ECO:0000256" key="1">
    <source>
        <dbReference type="ARBA" id="ARBA00000085"/>
    </source>
</evidence>
<dbReference type="InterPro" id="IPR003594">
    <property type="entry name" value="HATPase_dom"/>
</dbReference>
<evidence type="ECO:0000256" key="7">
    <source>
        <dbReference type="ARBA" id="ARBA00023012"/>
    </source>
</evidence>
<dbReference type="SUPFAM" id="SSF47384">
    <property type="entry name" value="Homodimeric domain of signal transducing histidine kinase"/>
    <property type="match status" value="1"/>
</dbReference>
<dbReference type="Pfam" id="PF07495">
    <property type="entry name" value="Y_Y_Y"/>
    <property type="match status" value="1"/>
</dbReference>
<feature type="transmembrane region" description="Helical" evidence="8">
    <location>
        <begin position="776"/>
        <end position="795"/>
    </location>
</feature>
<dbReference type="FunFam" id="3.30.565.10:FF:000006">
    <property type="entry name" value="Sensor histidine kinase WalK"/>
    <property type="match status" value="1"/>
</dbReference>
<dbReference type="GO" id="GO:0000155">
    <property type="term" value="F:phosphorelay sensor kinase activity"/>
    <property type="evidence" value="ECO:0007669"/>
    <property type="project" value="InterPro"/>
</dbReference>